<dbReference type="PANTHER" id="PTHR30535">
    <property type="entry name" value="VITAMIN B12-BINDING PROTEIN"/>
    <property type="match status" value="1"/>
</dbReference>
<dbReference type="PANTHER" id="PTHR30535:SF34">
    <property type="entry name" value="MOLYBDATE-BINDING PROTEIN MOLA"/>
    <property type="match status" value="1"/>
</dbReference>
<dbReference type="InterPro" id="IPR002491">
    <property type="entry name" value="ABC_transptr_periplasmic_BD"/>
</dbReference>
<dbReference type="InterPro" id="IPR050902">
    <property type="entry name" value="ABC_Transporter_SBP"/>
</dbReference>
<proteinExistence type="predicted"/>
<keyword evidence="1" id="KW-0732">Signal</keyword>
<sequence>MIARLTRIATRLVAPLLALGMIATPAAAQPVTVTDLAGRTVALPGPAKRIVLAQGRQLNGLGLLHPDPISLLAGWGSDHKRQNPDAYARYAAKFPAIETLPTVGDGGTQDGFSFEKAVSLAPDLVILSQSLAGSRHGPGDLVSRFEAAGITVAVVDFYLQPLRDTVPSLRVLGKLIGREEQAEAYIRFYEERRERLASRVRGIERPSVFMHAHAGGFDCCQSPGKGTFDDFITLAGGRNIAASILPGATGQISLEQLLAADPAVYVATGGVHLARRGGLVLGLGVSPEEGARSFATLIASPGISALSAVRNGRAYGLWQLFNDTPLHIVAIEALAKWIHPERFADLDPQATLNEIQARFSAIPLDGTLWIDGTARIRP</sequence>
<comment type="caution">
    <text evidence="3">The sequence shown here is derived from an EMBL/GenBank/DDBJ whole genome shotgun (WGS) entry which is preliminary data.</text>
</comment>
<accession>A0ABU3S5G3</accession>
<dbReference type="PROSITE" id="PS50983">
    <property type="entry name" value="FE_B12_PBP"/>
    <property type="match status" value="1"/>
</dbReference>
<dbReference type="RefSeq" id="WP_316017861.1">
    <property type="nucleotide sequence ID" value="NZ_JAWDID010000010.1"/>
</dbReference>
<reference evidence="3 4" key="1">
    <citation type="submission" date="2023-09" db="EMBL/GenBank/DDBJ databases">
        <title>Whole genome shotgun sequencing (WGS) of Bosea sp. ZW T0_25, isolated from stored onions (Allium cepa).</title>
        <authorList>
            <person name="Stoll D.A."/>
            <person name="Huch M."/>
        </authorList>
    </citation>
    <scope>NUCLEOTIDE SEQUENCE [LARGE SCALE GENOMIC DNA]</scope>
    <source>
        <strain evidence="3 4">ZW T0_25</strain>
    </source>
</reference>
<dbReference type="Pfam" id="PF01497">
    <property type="entry name" value="Peripla_BP_2"/>
    <property type="match status" value="1"/>
</dbReference>
<gene>
    <name evidence="3" type="ORF">RKE40_08815</name>
</gene>
<dbReference type="SUPFAM" id="SSF53807">
    <property type="entry name" value="Helical backbone' metal receptor"/>
    <property type="match status" value="1"/>
</dbReference>
<keyword evidence="4" id="KW-1185">Reference proteome</keyword>
<evidence type="ECO:0000259" key="2">
    <source>
        <dbReference type="PROSITE" id="PS50983"/>
    </source>
</evidence>
<evidence type="ECO:0000256" key="1">
    <source>
        <dbReference type="SAM" id="SignalP"/>
    </source>
</evidence>
<dbReference type="Proteomes" id="UP001254257">
    <property type="component" value="Unassembled WGS sequence"/>
</dbReference>
<dbReference type="Gene3D" id="3.40.50.1980">
    <property type="entry name" value="Nitrogenase molybdenum iron protein domain"/>
    <property type="match status" value="2"/>
</dbReference>
<evidence type="ECO:0000313" key="3">
    <source>
        <dbReference type="EMBL" id="MDU0339981.1"/>
    </source>
</evidence>
<dbReference type="EMBL" id="JAWDID010000010">
    <property type="protein sequence ID" value="MDU0339981.1"/>
    <property type="molecule type" value="Genomic_DNA"/>
</dbReference>
<feature type="signal peptide" evidence="1">
    <location>
        <begin position="1"/>
        <end position="28"/>
    </location>
</feature>
<name>A0ABU3S5G3_9HYPH</name>
<organism evidence="3 4">
    <name type="scientific">Bosea rubneri</name>
    <dbReference type="NCBI Taxonomy" id="3075434"/>
    <lineage>
        <taxon>Bacteria</taxon>
        <taxon>Pseudomonadati</taxon>
        <taxon>Pseudomonadota</taxon>
        <taxon>Alphaproteobacteria</taxon>
        <taxon>Hyphomicrobiales</taxon>
        <taxon>Boseaceae</taxon>
        <taxon>Bosea</taxon>
    </lineage>
</organism>
<evidence type="ECO:0000313" key="4">
    <source>
        <dbReference type="Proteomes" id="UP001254257"/>
    </source>
</evidence>
<protein>
    <submittedName>
        <fullName evidence="3">ABC transporter substrate-binding protein</fullName>
    </submittedName>
</protein>
<feature type="domain" description="Fe/B12 periplasmic-binding" evidence="2">
    <location>
        <begin position="39"/>
        <end position="346"/>
    </location>
</feature>
<feature type="chain" id="PRO_5045216161" evidence="1">
    <location>
        <begin position="29"/>
        <end position="378"/>
    </location>
</feature>